<dbReference type="InterPro" id="IPR000291">
    <property type="entry name" value="D-Ala_lig_Van_CS"/>
</dbReference>
<comment type="similarity">
    <text evidence="4 14">Belongs to the D-alanine--D-alanine ligase family.</text>
</comment>
<dbReference type="InterPro" id="IPR011127">
    <property type="entry name" value="Dala_Dala_lig_N"/>
</dbReference>
<dbReference type="PIRSF" id="PIRSF039102">
    <property type="entry name" value="Ddl/VanB"/>
    <property type="match status" value="1"/>
</dbReference>
<keyword evidence="11 14" id="KW-0573">Peptidoglycan synthesis</keyword>
<evidence type="ECO:0000256" key="10">
    <source>
        <dbReference type="ARBA" id="ARBA00022960"/>
    </source>
</evidence>
<dbReference type="PANTHER" id="PTHR23132">
    <property type="entry name" value="D-ALANINE--D-ALANINE LIGASE"/>
    <property type="match status" value="1"/>
</dbReference>
<feature type="binding site" evidence="16">
    <location>
        <position position="270"/>
    </location>
    <ligand>
        <name>Mg(2+)</name>
        <dbReference type="ChEBI" id="CHEBI:18420"/>
        <label>1</label>
    </ligand>
</feature>
<dbReference type="InterPro" id="IPR013815">
    <property type="entry name" value="ATP_grasp_subdomain_1"/>
</dbReference>
<feature type="binding site" evidence="16">
    <location>
        <position position="270"/>
    </location>
    <ligand>
        <name>Mg(2+)</name>
        <dbReference type="ChEBI" id="CHEBI:18420"/>
        <label>2</label>
    </ligand>
</feature>
<evidence type="ECO:0000313" key="19">
    <source>
        <dbReference type="EMBL" id="AMW35586.1"/>
    </source>
</evidence>
<dbReference type="PROSITE" id="PS50975">
    <property type="entry name" value="ATP_GRASP"/>
    <property type="match status" value="1"/>
</dbReference>
<keyword evidence="6 14" id="KW-0963">Cytoplasm</keyword>
<dbReference type="PROSITE" id="PS00844">
    <property type="entry name" value="DALA_DALA_LIGASE_2"/>
    <property type="match status" value="1"/>
</dbReference>
<sequence>MTRLRANRRHRKVTVLMGGFSAEREVSLSSGAAAVRALESVGYAVQAVDVSRNVGALLHHLEQTSPDVVFNALHGRYGEDGCIQGMLNVLGVPYTHSGLMASALAMDKPMAKKLCASAGIAVAREKIVTREDLIAGDPIPVPYVVKPHNEGSSVGVAIITDTKSPRPFATHWPYGERVMAEEFIPGRELTTAVMGHHALGVTEITTSHSFYDYDAKYAAGGSAHTLPANLPADIYAEVQRLAVVAHHVLGCRGVSRADFRYDGKRLVILEVNTQPGMTPTSLVPEQAALSGISFPDLCTWMVENAQCDT</sequence>
<comment type="function">
    <text evidence="2 14">Cell wall formation.</text>
</comment>
<dbReference type="GO" id="GO:0008716">
    <property type="term" value="F:D-alanine-D-alanine ligase activity"/>
    <property type="evidence" value="ECO:0007669"/>
    <property type="project" value="UniProtKB-UniRule"/>
</dbReference>
<comment type="catalytic activity">
    <reaction evidence="13 14">
        <text>2 D-alanine + ATP = D-alanyl-D-alanine + ADP + phosphate + H(+)</text>
        <dbReference type="Rhea" id="RHEA:11224"/>
        <dbReference type="ChEBI" id="CHEBI:15378"/>
        <dbReference type="ChEBI" id="CHEBI:30616"/>
        <dbReference type="ChEBI" id="CHEBI:43474"/>
        <dbReference type="ChEBI" id="CHEBI:57416"/>
        <dbReference type="ChEBI" id="CHEBI:57822"/>
        <dbReference type="ChEBI" id="CHEBI:456216"/>
        <dbReference type="EC" id="6.3.2.4"/>
    </reaction>
</comment>
<gene>
    <name evidence="14" type="primary">ddl</name>
    <name evidence="19" type="ORF">AY555_06090</name>
</gene>
<evidence type="ECO:0000256" key="8">
    <source>
        <dbReference type="ARBA" id="ARBA00022741"/>
    </source>
</evidence>
<dbReference type="OrthoDB" id="9813261at2"/>
<dbReference type="PANTHER" id="PTHR23132:SF23">
    <property type="entry name" value="D-ALANINE--D-ALANINE LIGASE B"/>
    <property type="match status" value="1"/>
</dbReference>
<dbReference type="Pfam" id="PF07478">
    <property type="entry name" value="Dala_Dala_lig_C"/>
    <property type="match status" value="1"/>
</dbReference>
<evidence type="ECO:0000256" key="11">
    <source>
        <dbReference type="ARBA" id="ARBA00022984"/>
    </source>
</evidence>
<dbReference type="Gene3D" id="3.30.470.20">
    <property type="entry name" value="ATP-grasp fold, B domain"/>
    <property type="match status" value="1"/>
</dbReference>
<dbReference type="SUPFAM" id="SSF56059">
    <property type="entry name" value="Glutathione synthetase ATP-binding domain-like"/>
    <property type="match status" value="1"/>
</dbReference>
<dbReference type="InterPro" id="IPR005905">
    <property type="entry name" value="D_ala_D_ala"/>
</dbReference>
<keyword evidence="20" id="KW-1185">Reference proteome</keyword>
<evidence type="ECO:0000256" key="14">
    <source>
        <dbReference type="HAMAP-Rule" id="MF_00047"/>
    </source>
</evidence>
<evidence type="ECO:0000256" key="13">
    <source>
        <dbReference type="ARBA" id="ARBA00047614"/>
    </source>
</evidence>
<reference evidence="19 20" key="1">
    <citation type="submission" date="2016-02" db="EMBL/GenBank/DDBJ databases">
        <title>Complete Genome of H5569, the type strain of the newly described species Haematospirillium jordaniae.</title>
        <authorList>
            <person name="Nicholson A.C."/>
            <person name="Humrighouse B.W."/>
            <person name="Loparov V."/>
            <person name="McQuiston J.R."/>
        </authorList>
    </citation>
    <scope>NUCLEOTIDE SEQUENCE [LARGE SCALE GENOMIC DNA]</scope>
    <source>
        <strain evidence="19 20">H5569</strain>
    </source>
</reference>
<evidence type="ECO:0000256" key="5">
    <source>
        <dbReference type="ARBA" id="ARBA00012216"/>
    </source>
</evidence>
<dbReference type="EC" id="6.3.2.4" evidence="5 14"/>
<dbReference type="NCBIfam" id="TIGR01205">
    <property type="entry name" value="D_ala_D_alaTIGR"/>
    <property type="match status" value="1"/>
</dbReference>
<protein>
    <recommendedName>
        <fullName evidence="5 14">D-alanine--D-alanine ligase</fullName>
        <ecNumber evidence="5 14">6.3.2.4</ecNumber>
    </recommendedName>
    <alternativeName>
        <fullName evidence="14">D-Ala-D-Ala ligase</fullName>
    </alternativeName>
    <alternativeName>
        <fullName evidence="14">D-alanylalanine synthetase</fullName>
    </alternativeName>
</protein>
<evidence type="ECO:0000259" key="18">
    <source>
        <dbReference type="PROSITE" id="PS50975"/>
    </source>
</evidence>
<proteinExistence type="inferred from homology"/>
<dbReference type="GO" id="GO:0046872">
    <property type="term" value="F:metal ion binding"/>
    <property type="evidence" value="ECO:0007669"/>
    <property type="project" value="UniProtKB-KW"/>
</dbReference>
<dbReference type="NCBIfam" id="NF002378">
    <property type="entry name" value="PRK01372.1"/>
    <property type="match status" value="1"/>
</dbReference>
<dbReference type="PROSITE" id="PS00843">
    <property type="entry name" value="DALA_DALA_LIGASE_1"/>
    <property type="match status" value="1"/>
</dbReference>
<dbReference type="GO" id="GO:0005524">
    <property type="term" value="F:ATP binding"/>
    <property type="evidence" value="ECO:0007669"/>
    <property type="project" value="UniProtKB-UniRule"/>
</dbReference>
<keyword evidence="16" id="KW-0479">Metal-binding</keyword>
<dbReference type="GO" id="GO:0071555">
    <property type="term" value="P:cell wall organization"/>
    <property type="evidence" value="ECO:0007669"/>
    <property type="project" value="UniProtKB-KW"/>
</dbReference>
<evidence type="ECO:0000256" key="7">
    <source>
        <dbReference type="ARBA" id="ARBA00022598"/>
    </source>
</evidence>
<dbReference type="STRING" id="1549855.AY555_06090"/>
<evidence type="ECO:0000256" key="3">
    <source>
        <dbReference type="ARBA" id="ARBA00004496"/>
    </source>
</evidence>
<dbReference type="KEGG" id="hjo:AY555_06090"/>
<comment type="pathway">
    <text evidence="14">Cell wall biogenesis; peptidoglycan biosynthesis.</text>
</comment>
<dbReference type="InterPro" id="IPR011761">
    <property type="entry name" value="ATP-grasp"/>
</dbReference>
<dbReference type="EMBL" id="CP014525">
    <property type="protein sequence ID" value="AMW35586.1"/>
    <property type="molecule type" value="Genomic_DNA"/>
</dbReference>
<dbReference type="HAMAP" id="MF_00047">
    <property type="entry name" value="Dala_Dala_lig"/>
    <property type="match status" value="1"/>
</dbReference>
<dbReference type="Gene3D" id="3.30.1490.20">
    <property type="entry name" value="ATP-grasp fold, A domain"/>
    <property type="match status" value="1"/>
</dbReference>
<evidence type="ECO:0000256" key="16">
    <source>
        <dbReference type="PIRSR" id="PIRSR039102-3"/>
    </source>
</evidence>
<feature type="domain" description="ATP-grasp" evidence="18">
    <location>
        <begin position="112"/>
        <end position="303"/>
    </location>
</feature>
<keyword evidence="7 14" id="KW-0436">Ligase</keyword>
<feature type="binding site" evidence="16">
    <location>
        <position position="258"/>
    </location>
    <ligand>
        <name>Mg(2+)</name>
        <dbReference type="ChEBI" id="CHEBI:18420"/>
        <label>1</label>
    </ligand>
</feature>
<dbReference type="InterPro" id="IPR016185">
    <property type="entry name" value="PreATP-grasp_dom_sf"/>
</dbReference>
<accession>A0A143DG17</accession>
<keyword evidence="16" id="KW-0464">Manganese</keyword>
<keyword evidence="10 14" id="KW-0133">Cell shape</keyword>
<feature type="active site" evidence="15">
    <location>
        <position position="152"/>
    </location>
</feature>
<dbReference type="GO" id="GO:0008360">
    <property type="term" value="P:regulation of cell shape"/>
    <property type="evidence" value="ECO:0007669"/>
    <property type="project" value="UniProtKB-KW"/>
</dbReference>
<evidence type="ECO:0000256" key="2">
    <source>
        <dbReference type="ARBA" id="ARBA00003921"/>
    </source>
</evidence>
<evidence type="ECO:0000256" key="9">
    <source>
        <dbReference type="ARBA" id="ARBA00022840"/>
    </source>
</evidence>
<dbReference type="UniPathway" id="UPA00219"/>
<evidence type="ECO:0000256" key="12">
    <source>
        <dbReference type="ARBA" id="ARBA00023316"/>
    </source>
</evidence>
<dbReference type="InterPro" id="IPR011095">
    <property type="entry name" value="Dala_Dala_lig_C"/>
</dbReference>
<dbReference type="SUPFAM" id="SSF52440">
    <property type="entry name" value="PreATP-grasp domain"/>
    <property type="match status" value="1"/>
</dbReference>
<evidence type="ECO:0000256" key="4">
    <source>
        <dbReference type="ARBA" id="ARBA00010871"/>
    </source>
</evidence>
<dbReference type="Proteomes" id="UP000076066">
    <property type="component" value="Chromosome"/>
</dbReference>
<evidence type="ECO:0000313" key="20">
    <source>
        <dbReference type="Proteomes" id="UP000076066"/>
    </source>
</evidence>
<keyword evidence="16" id="KW-0460">Magnesium</keyword>
<dbReference type="Gene3D" id="3.40.50.20">
    <property type="match status" value="1"/>
</dbReference>
<dbReference type="Pfam" id="PF01820">
    <property type="entry name" value="Dala_Dala_lig_N"/>
    <property type="match status" value="1"/>
</dbReference>
<feature type="binding site" evidence="16">
    <location>
        <position position="272"/>
    </location>
    <ligand>
        <name>Mg(2+)</name>
        <dbReference type="ChEBI" id="CHEBI:18420"/>
        <label>2</label>
    </ligand>
</feature>
<dbReference type="RefSeq" id="WP_066136674.1">
    <property type="nucleotide sequence ID" value="NZ_CP014525.1"/>
</dbReference>
<feature type="active site" evidence="15">
    <location>
        <position position="23"/>
    </location>
</feature>
<comment type="cofactor">
    <cofactor evidence="1">
        <name>Mn(2+)</name>
        <dbReference type="ChEBI" id="CHEBI:29035"/>
    </cofactor>
</comment>
<organism evidence="19 20">
    <name type="scientific">Haematospirillum jordaniae</name>
    <dbReference type="NCBI Taxonomy" id="1549855"/>
    <lineage>
        <taxon>Bacteria</taxon>
        <taxon>Pseudomonadati</taxon>
        <taxon>Pseudomonadota</taxon>
        <taxon>Alphaproteobacteria</taxon>
        <taxon>Rhodospirillales</taxon>
        <taxon>Novispirillaceae</taxon>
        <taxon>Haematospirillum</taxon>
    </lineage>
</organism>
<keyword evidence="8 17" id="KW-0547">Nucleotide-binding</keyword>
<evidence type="ECO:0000256" key="17">
    <source>
        <dbReference type="PROSITE-ProRule" id="PRU00409"/>
    </source>
</evidence>
<dbReference type="GeneID" id="53316724"/>
<name>A0A143DG17_9PROT</name>
<keyword evidence="12 14" id="KW-0961">Cell wall biogenesis/degradation</keyword>
<keyword evidence="9 17" id="KW-0067">ATP-binding</keyword>
<dbReference type="GO" id="GO:0009252">
    <property type="term" value="P:peptidoglycan biosynthetic process"/>
    <property type="evidence" value="ECO:0007669"/>
    <property type="project" value="UniProtKB-UniRule"/>
</dbReference>
<comment type="cofactor">
    <cofactor evidence="16">
        <name>Mg(2+)</name>
        <dbReference type="ChEBI" id="CHEBI:18420"/>
    </cofactor>
    <cofactor evidence="16">
        <name>Mn(2+)</name>
        <dbReference type="ChEBI" id="CHEBI:29035"/>
    </cofactor>
    <text evidence="16">Binds 2 magnesium or manganese ions per subunit.</text>
</comment>
<evidence type="ECO:0000256" key="1">
    <source>
        <dbReference type="ARBA" id="ARBA00001936"/>
    </source>
</evidence>
<dbReference type="GO" id="GO:0005737">
    <property type="term" value="C:cytoplasm"/>
    <property type="evidence" value="ECO:0007669"/>
    <property type="project" value="UniProtKB-SubCell"/>
</dbReference>
<evidence type="ECO:0000256" key="6">
    <source>
        <dbReference type="ARBA" id="ARBA00022490"/>
    </source>
</evidence>
<evidence type="ECO:0000256" key="15">
    <source>
        <dbReference type="PIRSR" id="PIRSR039102-1"/>
    </source>
</evidence>
<comment type="subcellular location">
    <subcellularLocation>
        <location evidence="3 14">Cytoplasm</location>
    </subcellularLocation>
</comment>
<feature type="active site" evidence="15">
    <location>
        <position position="281"/>
    </location>
</feature>
<dbReference type="AlphaFoldDB" id="A0A143DG17"/>